<proteinExistence type="predicted"/>
<dbReference type="PANTHER" id="PTHR31157">
    <property type="entry name" value="SCP DOMAIN-CONTAINING PROTEIN"/>
    <property type="match status" value="1"/>
</dbReference>
<keyword evidence="5" id="KW-1185">Reference proteome</keyword>
<sequence>MATPIPRSRGALVLVSVLVGVAIAVGSHLLWIQPDSGDATSAAGPGASLHRDDPGGPTPGGGSAEPTTESTADPEPATSSVSTPGDVPTTTPVEPADSTSAAPTTSDSPTPTTTSAPATSGPGSDTGEPSSPSPTTTTSAEPDEDPLAELLRYVNEERIAAGCEAAATDPALDDAAQAHSSDMADNRRLSHSSSDGTSFEERVEDHGYDDPAAENLAMGVTSARAVVDNWMAQPAHNANITDCDVAAMGAGLDEDGWYWTLDLGY</sequence>
<dbReference type="Pfam" id="PF00188">
    <property type="entry name" value="CAP"/>
    <property type="match status" value="1"/>
</dbReference>
<dbReference type="InterPro" id="IPR014044">
    <property type="entry name" value="CAP_dom"/>
</dbReference>
<evidence type="ECO:0000259" key="3">
    <source>
        <dbReference type="Pfam" id="PF00188"/>
    </source>
</evidence>
<evidence type="ECO:0000313" key="4">
    <source>
        <dbReference type="EMBL" id="TWH21539.1"/>
    </source>
</evidence>
<dbReference type="InterPro" id="IPR035940">
    <property type="entry name" value="CAP_sf"/>
</dbReference>
<evidence type="ECO:0000256" key="2">
    <source>
        <dbReference type="SAM" id="Phobius"/>
    </source>
</evidence>
<protein>
    <submittedName>
        <fullName evidence="4">Uncharacterized protein YkwD</fullName>
    </submittedName>
</protein>
<evidence type="ECO:0000313" key="5">
    <source>
        <dbReference type="Proteomes" id="UP000317303"/>
    </source>
</evidence>
<feature type="region of interest" description="Disordered" evidence="1">
    <location>
        <begin position="174"/>
        <end position="202"/>
    </location>
</feature>
<organism evidence="4 5">
    <name type="scientific">Prauserella rugosa</name>
    <dbReference type="NCBI Taxonomy" id="43354"/>
    <lineage>
        <taxon>Bacteria</taxon>
        <taxon>Bacillati</taxon>
        <taxon>Actinomycetota</taxon>
        <taxon>Actinomycetes</taxon>
        <taxon>Pseudonocardiales</taxon>
        <taxon>Pseudonocardiaceae</taxon>
        <taxon>Prauserella</taxon>
    </lineage>
</organism>
<gene>
    <name evidence="4" type="ORF">JD82_03403</name>
</gene>
<accession>A0A660CIX0</accession>
<dbReference type="PANTHER" id="PTHR31157:SF1">
    <property type="entry name" value="SCP DOMAIN-CONTAINING PROTEIN"/>
    <property type="match status" value="1"/>
</dbReference>
<dbReference type="EMBL" id="VLJV01000001">
    <property type="protein sequence ID" value="TWH21539.1"/>
    <property type="molecule type" value="Genomic_DNA"/>
</dbReference>
<dbReference type="CDD" id="cd05379">
    <property type="entry name" value="CAP_bacterial"/>
    <property type="match status" value="1"/>
</dbReference>
<feature type="transmembrane region" description="Helical" evidence="2">
    <location>
        <begin position="12"/>
        <end position="31"/>
    </location>
</feature>
<feature type="compositionally biased region" description="Polar residues" evidence="1">
    <location>
        <begin position="65"/>
        <end position="92"/>
    </location>
</feature>
<dbReference type="Gene3D" id="3.40.33.10">
    <property type="entry name" value="CAP"/>
    <property type="match status" value="1"/>
</dbReference>
<dbReference type="RefSeq" id="WP_036877783.1">
    <property type="nucleotide sequence ID" value="NZ_JOIJ01000033.1"/>
</dbReference>
<reference evidence="4 5" key="1">
    <citation type="submission" date="2019-07" db="EMBL/GenBank/DDBJ databases">
        <title>R&amp;d 2014.</title>
        <authorList>
            <person name="Klenk H.-P."/>
        </authorList>
    </citation>
    <scope>NUCLEOTIDE SEQUENCE [LARGE SCALE GENOMIC DNA]</scope>
    <source>
        <strain evidence="4 5">DSM 43194</strain>
    </source>
</reference>
<keyword evidence="2" id="KW-1133">Transmembrane helix</keyword>
<name>A0A660CIX0_9PSEU</name>
<feature type="compositionally biased region" description="Low complexity" evidence="1">
    <location>
        <begin position="95"/>
        <end position="140"/>
    </location>
</feature>
<dbReference type="AlphaFoldDB" id="A0A660CIX0"/>
<feature type="region of interest" description="Disordered" evidence="1">
    <location>
        <begin position="37"/>
        <end position="145"/>
    </location>
</feature>
<keyword evidence="2" id="KW-0472">Membrane</keyword>
<keyword evidence="2" id="KW-0812">Transmembrane</keyword>
<feature type="domain" description="SCP" evidence="3">
    <location>
        <begin position="151"/>
        <end position="256"/>
    </location>
</feature>
<dbReference type="SUPFAM" id="SSF55797">
    <property type="entry name" value="PR-1-like"/>
    <property type="match status" value="1"/>
</dbReference>
<evidence type="ECO:0000256" key="1">
    <source>
        <dbReference type="SAM" id="MobiDB-lite"/>
    </source>
</evidence>
<comment type="caution">
    <text evidence="4">The sequence shown here is derived from an EMBL/GenBank/DDBJ whole genome shotgun (WGS) entry which is preliminary data.</text>
</comment>
<dbReference type="Proteomes" id="UP000317303">
    <property type="component" value="Unassembled WGS sequence"/>
</dbReference>